<dbReference type="Proteomes" id="UP001595713">
    <property type="component" value="Unassembled WGS sequence"/>
</dbReference>
<organism evidence="1 2">
    <name type="scientific">Sphingomonas hylomeconis</name>
    <dbReference type="NCBI Taxonomy" id="1395958"/>
    <lineage>
        <taxon>Bacteria</taxon>
        <taxon>Pseudomonadati</taxon>
        <taxon>Pseudomonadota</taxon>
        <taxon>Alphaproteobacteria</taxon>
        <taxon>Sphingomonadales</taxon>
        <taxon>Sphingomonadaceae</taxon>
        <taxon>Sphingomonas</taxon>
    </lineage>
</organism>
<dbReference type="RefSeq" id="WP_261295676.1">
    <property type="nucleotide sequence ID" value="NZ_JANQBK010000017.1"/>
</dbReference>
<evidence type="ECO:0000313" key="1">
    <source>
        <dbReference type="EMBL" id="MFC3579354.1"/>
    </source>
</evidence>
<comment type="caution">
    <text evidence="1">The sequence shown here is derived from an EMBL/GenBank/DDBJ whole genome shotgun (WGS) entry which is preliminary data.</text>
</comment>
<accession>A0ABV7SQV2</accession>
<sequence>MSVGEKMFGALKTVLTLKEQLDGLGKDLGILNGRLSGLAEAHGALRDRVSRLEGIIEGAAMAGGRQPRIEG</sequence>
<dbReference type="EMBL" id="JBHRXP010000002">
    <property type="protein sequence ID" value="MFC3579354.1"/>
    <property type="molecule type" value="Genomic_DNA"/>
</dbReference>
<gene>
    <name evidence="1" type="ORF">ACFONA_04190</name>
</gene>
<protein>
    <recommendedName>
        <fullName evidence="3">DUF1664 domain-containing protein</fullName>
    </recommendedName>
</protein>
<evidence type="ECO:0000313" key="2">
    <source>
        <dbReference type="Proteomes" id="UP001595713"/>
    </source>
</evidence>
<evidence type="ECO:0008006" key="3">
    <source>
        <dbReference type="Google" id="ProtNLM"/>
    </source>
</evidence>
<reference evidence="2" key="1">
    <citation type="journal article" date="2019" name="Int. J. Syst. Evol. Microbiol.">
        <title>The Global Catalogue of Microorganisms (GCM) 10K type strain sequencing project: providing services to taxonomists for standard genome sequencing and annotation.</title>
        <authorList>
            <consortium name="The Broad Institute Genomics Platform"/>
            <consortium name="The Broad Institute Genome Sequencing Center for Infectious Disease"/>
            <person name="Wu L."/>
            <person name="Ma J."/>
        </authorList>
    </citation>
    <scope>NUCLEOTIDE SEQUENCE [LARGE SCALE GENOMIC DNA]</scope>
    <source>
        <strain evidence="2">KCTC 42739</strain>
    </source>
</reference>
<proteinExistence type="predicted"/>
<keyword evidence="2" id="KW-1185">Reference proteome</keyword>
<name>A0ABV7SQV2_9SPHN</name>